<feature type="compositionally biased region" description="Low complexity" evidence="7">
    <location>
        <begin position="526"/>
        <end position="543"/>
    </location>
</feature>
<feature type="region of interest" description="Disordered" evidence="7">
    <location>
        <begin position="662"/>
        <end position="685"/>
    </location>
</feature>
<reference evidence="10 11" key="1">
    <citation type="submission" date="2016-10" db="EMBL/GenBank/DDBJ databases">
        <authorList>
            <person name="Cai Z."/>
        </authorList>
    </citation>
    <scope>NUCLEOTIDE SEQUENCE [LARGE SCALE GENOMIC DNA]</scope>
</reference>
<dbReference type="STRING" id="3088.A0A383VEE7"/>
<dbReference type="CDD" id="cd14499">
    <property type="entry name" value="CDC14_C"/>
    <property type="match status" value="1"/>
</dbReference>
<feature type="compositionally biased region" description="Polar residues" evidence="7">
    <location>
        <begin position="513"/>
        <end position="525"/>
    </location>
</feature>
<dbReference type="InterPro" id="IPR000387">
    <property type="entry name" value="Tyr_Pase_dom"/>
</dbReference>
<organism evidence="10 11">
    <name type="scientific">Tetradesmus obliquus</name>
    <name type="common">Green alga</name>
    <name type="synonym">Acutodesmus obliquus</name>
    <dbReference type="NCBI Taxonomy" id="3088"/>
    <lineage>
        <taxon>Eukaryota</taxon>
        <taxon>Viridiplantae</taxon>
        <taxon>Chlorophyta</taxon>
        <taxon>core chlorophytes</taxon>
        <taxon>Chlorophyceae</taxon>
        <taxon>CS clade</taxon>
        <taxon>Sphaeropleales</taxon>
        <taxon>Scenedesmaceae</taxon>
        <taxon>Tetradesmus</taxon>
    </lineage>
</organism>
<keyword evidence="11" id="KW-1185">Reference proteome</keyword>
<evidence type="ECO:0000256" key="4">
    <source>
        <dbReference type="ARBA" id="ARBA00022801"/>
    </source>
</evidence>
<gene>
    <name evidence="10" type="ORF">BQ4739_LOCUS4107</name>
</gene>
<dbReference type="EMBL" id="FNXT01000331">
    <property type="protein sequence ID" value="SZX63571.1"/>
    <property type="molecule type" value="Genomic_DNA"/>
</dbReference>
<dbReference type="InterPro" id="IPR029021">
    <property type="entry name" value="Prot-tyrosine_phosphatase-like"/>
</dbReference>
<feature type="domain" description="Tyrosine specific protein phosphatases" evidence="9">
    <location>
        <begin position="265"/>
        <end position="327"/>
    </location>
</feature>
<dbReference type="InterPro" id="IPR000340">
    <property type="entry name" value="Dual-sp_phosphatase_cat-dom"/>
</dbReference>
<dbReference type="InterPro" id="IPR029260">
    <property type="entry name" value="DSPn"/>
</dbReference>
<keyword evidence="5" id="KW-0904">Protein phosphatase</keyword>
<dbReference type="InterPro" id="IPR050561">
    <property type="entry name" value="PTP"/>
</dbReference>
<dbReference type="PROSITE" id="PS50056">
    <property type="entry name" value="TYR_PHOSPHATASE_2"/>
    <property type="match status" value="1"/>
</dbReference>
<dbReference type="InterPro" id="IPR003595">
    <property type="entry name" value="Tyr_Pase_cat"/>
</dbReference>
<proteinExistence type="inferred from homology"/>
<dbReference type="InterPro" id="IPR016130">
    <property type="entry name" value="Tyr_Pase_AS"/>
</dbReference>
<evidence type="ECO:0000256" key="7">
    <source>
        <dbReference type="SAM" id="MobiDB-lite"/>
    </source>
</evidence>
<feature type="region of interest" description="Disordered" evidence="7">
    <location>
        <begin position="513"/>
        <end position="559"/>
    </location>
</feature>
<feature type="compositionally biased region" description="Gly residues" evidence="7">
    <location>
        <begin position="448"/>
        <end position="459"/>
    </location>
</feature>
<keyword evidence="3" id="KW-0132">Cell division</keyword>
<dbReference type="SUPFAM" id="SSF52799">
    <property type="entry name" value="(Phosphotyrosine protein) phosphatases II"/>
    <property type="match status" value="2"/>
</dbReference>
<dbReference type="CDD" id="cd17657">
    <property type="entry name" value="CDC14_N"/>
    <property type="match status" value="1"/>
</dbReference>
<dbReference type="Gene3D" id="3.90.190.10">
    <property type="entry name" value="Protein tyrosine phosphatase superfamily"/>
    <property type="match status" value="2"/>
</dbReference>
<keyword evidence="4" id="KW-0378">Hydrolase</keyword>
<evidence type="ECO:0000259" key="8">
    <source>
        <dbReference type="PROSITE" id="PS50054"/>
    </source>
</evidence>
<dbReference type="InterPro" id="IPR044506">
    <property type="entry name" value="CDC14_C"/>
</dbReference>
<dbReference type="PANTHER" id="PTHR23339">
    <property type="entry name" value="TYROSINE SPECIFIC PROTEIN PHOSPHATASE AND DUAL SPECIFICITY PROTEIN PHOSPHATASE"/>
    <property type="match status" value="1"/>
</dbReference>
<feature type="compositionally biased region" description="Polar residues" evidence="7">
    <location>
        <begin position="666"/>
        <end position="685"/>
    </location>
</feature>
<feature type="domain" description="Tyrosine-protein phosphatase" evidence="8">
    <location>
        <begin position="194"/>
        <end position="340"/>
    </location>
</feature>
<keyword evidence="6" id="KW-0131">Cell cycle</keyword>
<evidence type="ECO:0000256" key="5">
    <source>
        <dbReference type="ARBA" id="ARBA00022912"/>
    </source>
</evidence>
<dbReference type="EC" id="3.1.3.48" evidence="2"/>
<comment type="similarity">
    <text evidence="1">Belongs to the protein-tyrosine phosphatase family. Non-receptor class CDC14 subfamily.</text>
</comment>
<dbReference type="PROSITE" id="PS50054">
    <property type="entry name" value="TYR_PHOSPHATASE_DUAL"/>
    <property type="match status" value="1"/>
</dbReference>
<dbReference type="PROSITE" id="PS00383">
    <property type="entry name" value="TYR_PHOSPHATASE_1"/>
    <property type="match status" value="1"/>
</dbReference>
<evidence type="ECO:0000256" key="6">
    <source>
        <dbReference type="ARBA" id="ARBA00023306"/>
    </source>
</evidence>
<dbReference type="InterPro" id="IPR020422">
    <property type="entry name" value="TYR_PHOSPHATASE_DUAL_dom"/>
</dbReference>
<dbReference type="Pfam" id="PF14671">
    <property type="entry name" value="DSPn"/>
    <property type="match status" value="1"/>
</dbReference>
<feature type="region of interest" description="Disordered" evidence="7">
    <location>
        <begin position="598"/>
        <end position="619"/>
    </location>
</feature>
<evidence type="ECO:0000313" key="11">
    <source>
        <dbReference type="Proteomes" id="UP000256970"/>
    </source>
</evidence>
<sequence>MADEFREAIEIVPGRYYVCFVKRADSPVYSAIANTNISYCIDNELLYEPFYADFGPLNLGKTYRFCEHTRQLLQEADRLGKKLYLYAGPQPQHKANAAVLVGIFQVLYLNRSPDDAYAPLASQAPYMPFRDASCGVPTFNLQPIDCIRGIAKARDCGFIDASNGVWRFDLAEYEHYEQVENGDLNWIVPGKLVAFSGPAVRPTDYVGFRAMVPEDYWDYWHKRGVQAVVRLNKKVYDRKRFLDGGFQHHELYFPDGSCPSQEILLRFLAIAEATPGALAIHCKAGLGRTGVLICSYIMKHYKFTAEEVIGYIRICRPGSVIGPQQGFIKDIQRIMWMEGDAYKAVHGPHPPPLMWGVTPMAAALAAAAANKAAAAAAEMNIRPAAPISSYGSGSPAPAAPATPTALDKSLTDLSLKQLQERIGSGTLASTLAANTTLRAGVLRTPSSSGGGSSSGGSSGGSSTRGAVGTSASFGSSRAVGVVTPQRLFSSPPAAATTAAAGPLMGGLLASRPGSQQVVMRSTPVGSSSSSSSSSQQQLGRSSSANRERPGSVSQQQQQHSIGMLLNSSLASLRATLHTDTVGAASRAKAQPDVVISQSSDFAGSGWRTPLTPGTVATNSRPSSTIARVLAPNGQPRKLPAAALAAALAPPAAAATGPAMVKGTALSPATPQQQQANSGRLSAYYS</sequence>
<dbReference type="SMART" id="SM00404">
    <property type="entry name" value="PTPc_motif"/>
    <property type="match status" value="1"/>
</dbReference>
<feature type="region of interest" description="Disordered" evidence="7">
    <location>
        <begin position="442"/>
        <end position="475"/>
    </location>
</feature>
<evidence type="ECO:0000259" key="9">
    <source>
        <dbReference type="PROSITE" id="PS50056"/>
    </source>
</evidence>
<name>A0A383VEE7_TETOB</name>
<dbReference type="FunFam" id="3.90.190.10:FF:000006">
    <property type="entry name" value="Dual specificity protein phosphatase CDC14B"/>
    <property type="match status" value="1"/>
</dbReference>
<dbReference type="Proteomes" id="UP000256970">
    <property type="component" value="Unassembled WGS sequence"/>
</dbReference>
<dbReference type="GO" id="GO:0051301">
    <property type="term" value="P:cell division"/>
    <property type="evidence" value="ECO:0007669"/>
    <property type="project" value="UniProtKB-KW"/>
</dbReference>
<evidence type="ECO:0000256" key="2">
    <source>
        <dbReference type="ARBA" id="ARBA00013064"/>
    </source>
</evidence>
<evidence type="ECO:0000256" key="3">
    <source>
        <dbReference type="ARBA" id="ARBA00022618"/>
    </source>
</evidence>
<dbReference type="GO" id="GO:0004725">
    <property type="term" value="F:protein tyrosine phosphatase activity"/>
    <property type="evidence" value="ECO:0007669"/>
    <property type="project" value="UniProtKB-EC"/>
</dbReference>
<evidence type="ECO:0000256" key="1">
    <source>
        <dbReference type="ARBA" id="ARBA00007315"/>
    </source>
</evidence>
<dbReference type="Pfam" id="PF00782">
    <property type="entry name" value="DSPc"/>
    <property type="match status" value="1"/>
</dbReference>
<accession>A0A383VEE7</accession>
<dbReference type="AlphaFoldDB" id="A0A383VEE7"/>
<evidence type="ECO:0000313" key="10">
    <source>
        <dbReference type="EMBL" id="SZX63571.1"/>
    </source>
</evidence>
<protein>
    <recommendedName>
        <fullName evidence="2">protein-tyrosine-phosphatase</fullName>
        <ecNumber evidence="2">3.1.3.48</ecNumber>
    </recommendedName>
</protein>